<comment type="caution">
    <text evidence="1">The sequence shown here is derived from an EMBL/GenBank/DDBJ whole genome shotgun (WGS) entry which is preliminary data.</text>
</comment>
<dbReference type="AlphaFoldDB" id="A0A9P5NBI5"/>
<dbReference type="InterPro" id="IPR053354">
    <property type="entry name" value="MGDG_epimerase"/>
</dbReference>
<protein>
    <submittedName>
        <fullName evidence="1">Uncharacterized protein</fullName>
    </submittedName>
</protein>
<dbReference type="PANTHER" id="PTHR43558:SF6">
    <property type="entry name" value="REDUCTASE, PUTATIVE (AFU_ORTHOLOGUE AFUA_3G10540)-RELATED"/>
    <property type="match status" value="1"/>
</dbReference>
<gene>
    <name evidence="1" type="ORF">CPB84DRAFT_1852977</name>
</gene>
<evidence type="ECO:0000313" key="1">
    <source>
        <dbReference type="EMBL" id="KAF8876369.1"/>
    </source>
</evidence>
<proteinExistence type="predicted"/>
<dbReference type="EMBL" id="JADNYJ010000183">
    <property type="protein sequence ID" value="KAF8876369.1"/>
    <property type="molecule type" value="Genomic_DNA"/>
</dbReference>
<dbReference type="OrthoDB" id="539213at2759"/>
<organism evidence="1 2">
    <name type="scientific">Gymnopilus junonius</name>
    <name type="common">Spectacular rustgill mushroom</name>
    <name type="synonym">Gymnopilus spectabilis subsp. junonius</name>
    <dbReference type="NCBI Taxonomy" id="109634"/>
    <lineage>
        <taxon>Eukaryota</taxon>
        <taxon>Fungi</taxon>
        <taxon>Dikarya</taxon>
        <taxon>Basidiomycota</taxon>
        <taxon>Agaricomycotina</taxon>
        <taxon>Agaricomycetes</taxon>
        <taxon>Agaricomycetidae</taxon>
        <taxon>Agaricales</taxon>
        <taxon>Agaricineae</taxon>
        <taxon>Hymenogastraceae</taxon>
        <taxon>Gymnopilus</taxon>
    </lineage>
</organism>
<reference evidence="1" key="1">
    <citation type="submission" date="2020-11" db="EMBL/GenBank/DDBJ databases">
        <authorList>
            <consortium name="DOE Joint Genome Institute"/>
            <person name="Ahrendt S."/>
            <person name="Riley R."/>
            <person name="Andreopoulos W."/>
            <person name="LaButti K."/>
            <person name="Pangilinan J."/>
            <person name="Ruiz-duenas F.J."/>
            <person name="Barrasa J.M."/>
            <person name="Sanchez-Garcia M."/>
            <person name="Camarero S."/>
            <person name="Miyauchi S."/>
            <person name="Serrano A."/>
            <person name="Linde D."/>
            <person name="Babiker R."/>
            <person name="Drula E."/>
            <person name="Ayuso-Fernandez I."/>
            <person name="Pacheco R."/>
            <person name="Padilla G."/>
            <person name="Ferreira P."/>
            <person name="Barriuso J."/>
            <person name="Kellner H."/>
            <person name="Castanera R."/>
            <person name="Alfaro M."/>
            <person name="Ramirez L."/>
            <person name="Pisabarro A.G."/>
            <person name="Kuo A."/>
            <person name="Tritt A."/>
            <person name="Lipzen A."/>
            <person name="He G."/>
            <person name="Yan M."/>
            <person name="Ng V."/>
            <person name="Cullen D."/>
            <person name="Martin F."/>
            <person name="Rosso M.-N."/>
            <person name="Henrissat B."/>
            <person name="Hibbett D."/>
            <person name="Martinez A.T."/>
            <person name="Grigoriev I.V."/>
        </authorList>
    </citation>
    <scope>NUCLEOTIDE SEQUENCE</scope>
    <source>
        <strain evidence="1">AH 44721</strain>
    </source>
</reference>
<name>A0A9P5NBI5_GYMJU</name>
<dbReference type="Proteomes" id="UP000724874">
    <property type="component" value="Unassembled WGS sequence"/>
</dbReference>
<accession>A0A9P5NBI5</accession>
<dbReference type="PANTHER" id="PTHR43558">
    <property type="entry name" value="REDUCTASE, PUTATIVE (AFU_ORTHOLOGUE AFUA_3G10540)-RELATED"/>
    <property type="match status" value="1"/>
</dbReference>
<evidence type="ECO:0000313" key="2">
    <source>
        <dbReference type="Proteomes" id="UP000724874"/>
    </source>
</evidence>
<sequence>MPGPSGIIRAIERFIAGITNLPVGQRIDEILEDALVAEHEIRLLFASDPQNHQLQNLFLGLIDVFRLHPAARRTRSRQIDPDTKERTARYVFPVNAEDRRLDLTPSTVFDIEAFQRHWDIFTHGALSKMTPNDWKNVVAAGGSVQACLIAPRTAVSPEYLNKFYQSGSYAPSDIDLFLWGLSPTEAEVKMKDIYRAVCAAAPWKSPAEILAGFDIDAASCAYDGKRVWVNPRSLAAFVRQANMIDVSRRSPSYEMRLAKYAEWGFEVYIPSLHRERVKQSIYSKDLFPFPNGLARLLVLEKAYYRPHYYIFLEYPKVHYLHTGSISEAVILYANDLPMNNYDGNVGWAQIPYGVHWDVQKIEKMILKKEEWLNSPLNPHNEGQNTHKHIFFSGTMEQCLAAFCPDCGPSEDTDCPDITSPGWGTYIRGPIRFITINAGRQLMMGSFRPIEVGDWLSKAYENRDEL</sequence>
<keyword evidence="2" id="KW-1185">Reference proteome</keyword>